<feature type="transmembrane region" description="Helical" evidence="1">
    <location>
        <begin position="152"/>
        <end position="173"/>
    </location>
</feature>
<evidence type="ECO:0000313" key="5">
    <source>
        <dbReference type="Proteomes" id="UP000297725"/>
    </source>
</evidence>
<proteinExistence type="predicted"/>
<feature type="transmembrane region" description="Helical" evidence="1">
    <location>
        <begin position="85"/>
        <end position="104"/>
    </location>
</feature>
<keyword evidence="1" id="KW-1133">Transmembrane helix</keyword>
<dbReference type="Proteomes" id="UP000296883">
    <property type="component" value="Chromosome"/>
</dbReference>
<feature type="transmembrane region" description="Helical" evidence="1">
    <location>
        <begin position="13"/>
        <end position="37"/>
    </location>
</feature>
<protein>
    <recommendedName>
        <fullName evidence="6">ECF transporter S component</fullName>
    </recommendedName>
</protein>
<keyword evidence="1" id="KW-0472">Membrane</keyword>
<dbReference type="Proteomes" id="UP000297725">
    <property type="component" value="Unassembled WGS sequence"/>
</dbReference>
<evidence type="ECO:0000256" key="1">
    <source>
        <dbReference type="SAM" id="Phobius"/>
    </source>
</evidence>
<sequence length="180" mass="19327">MTSSHHNKWSIRLIILIGVFASLVTIATSIRIPLPALVGSPFVHFGSSVFLLATLLLGFIPGALVGSIGFAIFDILNGFAAEAPYFVLESFIVAGIVTAVFKLFHPSTLNYLYATIAGALAKIAMTFMKNIVMSLLLGASFNVSVTSSIGSLYITIINALTSIIFVSIMYPILKKIIKKR</sequence>
<dbReference type="GO" id="GO:0016020">
    <property type="term" value="C:membrane"/>
    <property type="evidence" value="ECO:0007669"/>
    <property type="project" value="InterPro"/>
</dbReference>
<evidence type="ECO:0000313" key="2">
    <source>
        <dbReference type="EMBL" id="QCA28324.1"/>
    </source>
</evidence>
<dbReference type="AlphaFoldDB" id="A0AAJ5EFT9"/>
<evidence type="ECO:0000313" key="3">
    <source>
        <dbReference type="EMBL" id="TFZ42288.1"/>
    </source>
</evidence>
<keyword evidence="1" id="KW-0812">Transmembrane</keyword>
<feature type="transmembrane region" description="Helical" evidence="1">
    <location>
        <begin position="111"/>
        <end position="132"/>
    </location>
</feature>
<reference evidence="3 5" key="1">
    <citation type="submission" date="2019-03" db="EMBL/GenBank/DDBJ databases">
        <title>Vagococcus sp. was isolated fron gut of Carduelis flavirostris.</title>
        <authorList>
            <person name="Ge Y."/>
        </authorList>
    </citation>
    <scope>NUCLEOTIDE SEQUENCE [LARGE SCALE GENOMIC DNA]</scope>
    <source>
        <strain evidence="3 5">CF-210</strain>
    </source>
</reference>
<gene>
    <name evidence="3" type="ORF">E4031_03670</name>
    <name evidence="2" type="ORF">E4Z98_02980</name>
</gene>
<dbReference type="InterPro" id="IPR009825">
    <property type="entry name" value="ECF_substrate-spec-like"/>
</dbReference>
<dbReference type="RefSeq" id="WP_135254089.1">
    <property type="nucleotide sequence ID" value="NZ_CP038865.1"/>
</dbReference>
<accession>A0AAJ5EFT9</accession>
<dbReference type="Gene3D" id="1.10.1760.20">
    <property type="match status" value="1"/>
</dbReference>
<evidence type="ECO:0008006" key="6">
    <source>
        <dbReference type="Google" id="ProtNLM"/>
    </source>
</evidence>
<organism evidence="3 5">
    <name type="scientific">Vagococcus xieshaowenii</name>
    <dbReference type="NCBI Taxonomy" id="2562451"/>
    <lineage>
        <taxon>Bacteria</taxon>
        <taxon>Bacillati</taxon>
        <taxon>Bacillota</taxon>
        <taxon>Bacilli</taxon>
        <taxon>Lactobacillales</taxon>
        <taxon>Enterococcaceae</taxon>
        <taxon>Vagococcus</taxon>
    </lineage>
</organism>
<dbReference type="EMBL" id="SRHU01000013">
    <property type="protein sequence ID" value="TFZ42288.1"/>
    <property type="molecule type" value="Genomic_DNA"/>
</dbReference>
<name>A0AAJ5EFT9_9ENTE</name>
<evidence type="ECO:0000313" key="4">
    <source>
        <dbReference type="Proteomes" id="UP000296883"/>
    </source>
</evidence>
<keyword evidence="4" id="KW-1185">Reference proteome</keyword>
<dbReference type="Pfam" id="PF07155">
    <property type="entry name" value="ECF-ribofla_trS"/>
    <property type="match status" value="1"/>
</dbReference>
<reference evidence="2 4" key="2">
    <citation type="journal article" date="2020" name="Int. J. Syst. Evol. Microbiol.">
        <title>Vagococcus xieshaowenii sp. nov., isolated from snow finch (Montifringilla taczanowskii) cloacal content.</title>
        <authorList>
            <person name="Ge Y."/>
            <person name="Yang J."/>
            <person name="Lai X.H."/>
            <person name="Zhang G."/>
            <person name="Jin D."/>
            <person name="Lu S."/>
            <person name="Wang B."/>
            <person name="Huang Y."/>
            <person name="Huang Y."/>
            <person name="Ren Z."/>
            <person name="Zhang X."/>
            <person name="Xu J."/>
        </authorList>
    </citation>
    <scope>NUCLEOTIDE SEQUENCE [LARGE SCALE GENOMIC DNA]</scope>
    <source>
        <strain evidence="2">Personal::cf-49</strain>
        <strain evidence="4">personal::cf-49</strain>
    </source>
</reference>
<feature type="transmembrane region" description="Helical" evidence="1">
    <location>
        <begin position="49"/>
        <end position="73"/>
    </location>
</feature>
<dbReference type="EMBL" id="CP038865">
    <property type="protein sequence ID" value="QCA28324.1"/>
    <property type="molecule type" value="Genomic_DNA"/>
</dbReference>